<gene>
    <name evidence="2" type="ordered locus">TTX_1308</name>
</gene>
<reference evidence="2 3" key="1">
    <citation type="journal article" date="2011" name="PLoS ONE">
        <title>The complete genome sequence of Thermoproteus tenax: a physiologically versatile member of the Crenarchaeota.</title>
        <authorList>
            <person name="Siebers B."/>
            <person name="Zaparty M."/>
            <person name="Raddatz G."/>
            <person name="Tjaden B."/>
            <person name="Albers S.V."/>
            <person name="Bell S.D."/>
            <person name="Blombach F."/>
            <person name="Kletzin A."/>
            <person name="Kyrpides N."/>
            <person name="Lanz C."/>
            <person name="Plagens A."/>
            <person name="Rampp M."/>
            <person name="Rosinus A."/>
            <person name="von Jan M."/>
            <person name="Makarova K.S."/>
            <person name="Klenk H.P."/>
            <person name="Schuster S.C."/>
            <person name="Hensel R."/>
        </authorList>
    </citation>
    <scope>NUCLEOTIDE SEQUENCE [LARGE SCALE GENOMIC DNA]</scope>
    <source>
        <strain evidence="3">ATCC 35583 / DSM 2078 / JCM 9277 / NBRC 100435 / Kra 1</strain>
    </source>
</reference>
<dbReference type="EMBL" id="FN869859">
    <property type="protein sequence ID" value="CCC81945.1"/>
    <property type="molecule type" value="Genomic_DNA"/>
</dbReference>
<keyword evidence="3" id="KW-1185">Reference proteome</keyword>
<dbReference type="PANTHER" id="PTHR43449">
    <property type="entry name" value="NUCLEOTIDYLTRANSFERASE"/>
    <property type="match status" value="1"/>
</dbReference>
<sequence length="124" mass="13842">MSVRLFRLDVERVFRELSRYARWAVERGALAVVLIGSLARGDYTAFSDADVVIVVREDGRRPMDRIPDFLDPTFPVDLEPRVYTVDELRRMAGTRLAREIASGVLLAGDAEVVCEALGTCGKKV</sequence>
<feature type="domain" description="Polymerase nucleotidyl transferase" evidence="1">
    <location>
        <begin position="29"/>
        <end position="71"/>
    </location>
</feature>
<evidence type="ECO:0000259" key="1">
    <source>
        <dbReference type="Pfam" id="PF01909"/>
    </source>
</evidence>
<name>G4RK50_THETK</name>
<dbReference type="SUPFAM" id="SSF81301">
    <property type="entry name" value="Nucleotidyltransferase"/>
    <property type="match status" value="1"/>
</dbReference>
<dbReference type="GeneID" id="11262190"/>
<dbReference type="STRING" id="768679.TTX_1308"/>
<evidence type="ECO:0000313" key="2">
    <source>
        <dbReference type="EMBL" id="CCC81945.1"/>
    </source>
</evidence>
<dbReference type="PANTHER" id="PTHR43449:SF3">
    <property type="entry name" value="POLYMERASE NUCLEOTIDYL TRANSFERASE DOMAIN-CONTAINING PROTEIN"/>
    <property type="match status" value="1"/>
</dbReference>
<dbReference type="eggNOG" id="arCOG01199">
    <property type="taxonomic scope" value="Archaea"/>
</dbReference>
<organism evidence="2 3">
    <name type="scientific">Thermoproteus tenax (strain ATCC 35583 / DSM 2078 / JCM 9277 / NBRC 100435 / Kra 1)</name>
    <dbReference type="NCBI Taxonomy" id="768679"/>
    <lineage>
        <taxon>Archaea</taxon>
        <taxon>Thermoproteota</taxon>
        <taxon>Thermoprotei</taxon>
        <taxon>Thermoproteales</taxon>
        <taxon>Thermoproteaceae</taxon>
        <taxon>Thermoproteus</taxon>
    </lineage>
</organism>
<proteinExistence type="predicted"/>
<dbReference type="GO" id="GO:0016779">
    <property type="term" value="F:nucleotidyltransferase activity"/>
    <property type="evidence" value="ECO:0007669"/>
    <property type="project" value="InterPro"/>
</dbReference>
<dbReference type="HOGENOM" id="CLU_130257_9_2_2"/>
<dbReference type="PATRIC" id="fig|768679.9.peg.1326"/>
<dbReference type="CDD" id="cd05403">
    <property type="entry name" value="NT_KNTase_like"/>
    <property type="match status" value="1"/>
</dbReference>
<accession>G4RK50</accession>
<dbReference type="InterPro" id="IPR002934">
    <property type="entry name" value="Polymerase_NTP_transf_dom"/>
</dbReference>
<dbReference type="RefSeq" id="WP_014127200.1">
    <property type="nucleotide sequence ID" value="NC_016070.1"/>
</dbReference>
<dbReference type="KEGG" id="ttn:TTX_1308"/>
<protein>
    <submittedName>
        <fullName evidence="2">Minimal nucleotidyltrasferase family protein</fullName>
    </submittedName>
</protein>
<evidence type="ECO:0000313" key="3">
    <source>
        <dbReference type="Proteomes" id="UP000002654"/>
    </source>
</evidence>
<dbReference type="Proteomes" id="UP000002654">
    <property type="component" value="Chromosome"/>
</dbReference>
<dbReference type="Pfam" id="PF01909">
    <property type="entry name" value="NTP_transf_2"/>
    <property type="match status" value="1"/>
</dbReference>
<dbReference type="InterPro" id="IPR043519">
    <property type="entry name" value="NT_sf"/>
</dbReference>
<dbReference type="PaxDb" id="768679-TTX_1308"/>
<dbReference type="AlphaFoldDB" id="G4RK50"/>
<dbReference type="Gene3D" id="3.30.460.10">
    <property type="entry name" value="Beta Polymerase, domain 2"/>
    <property type="match status" value="1"/>
</dbReference>